<accession>A0A2P2QCP0</accession>
<evidence type="ECO:0000313" key="2">
    <source>
        <dbReference type="EMBL" id="MBX64758.1"/>
    </source>
</evidence>
<keyword evidence="1" id="KW-1133">Transmembrane helix</keyword>
<sequence length="69" mass="7590">MNLINAKYISSIGMITFIQLAKTKLYPVQPGLQSPCCAPFDGDAKCLQLLPSVIIISVILLFLILIVRK</sequence>
<evidence type="ECO:0000256" key="1">
    <source>
        <dbReference type="SAM" id="Phobius"/>
    </source>
</evidence>
<keyword evidence="1" id="KW-0812">Transmembrane</keyword>
<keyword evidence="1" id="KW-0472">Membrane</keyword>
<proteinExistence type="predicted"/>
<name>A0A2P2QCP0_RHIMU</name>
<feature type="transmembrane region" description="Helical" evidence="1">
    <location>
        <begin position="49"/>
        <end position="67"/>
    </location>
</feature>
<dbReference type="EMBL" id="GGEC01084274">
    <property type="protein sequence ID" value="MBX64758.1"/>
    <property type="molecule type" value="Transcribed_RNA"/>
</dbReference>
<organism evidence="2">
    <name type="scientific">Rhizophora mucronata</name>
    <name type="common">Asiatic mangrove</name>
    <dbReference type="NCBI Taxonomy" id="61149"/>
    <lineage>
        <taxon>Eukaryota</taxon>
        <taxon>Viridiplantae</taxon>
        <taxon>Streptophyta</taxon>
        <taxon>Embryophyta</taxon>
        <taxon>Tracheophyta</taxon>
        <taxon>Spermatophyta</taxon>
        <taxon>Magnoliopsida</taxon>
        <taxon>eudicotyledons</taxon>
        <taxon>Gunneridae</taxon>
        <taxon>Pentapetalae</taxon>
        <taxon>rosids</taxon>
        <taxon>fabids</taxon>
        <taxon>Malpighiales</taxon>
        <taxon>Rhizophoraceae</taxon>
        <taxon>Rhizophora</taxon>
    </lineage>
</organism>
<protein>
    <submittedName>
        <fullName evidence="2">Uncharacterized protein</fullName>
    </submittedName>
</protein>
<dbReference type="AlphaFoldDB" id="A0A2P2QCP0"/>
<reference evidence="2" key="1">
    <citation type="submission" date="2018-02" db="EMBL/GenBank/DDBJ databases">
        <title>Rhizophora mucronata_Transcriptome.</title>
        <authorList>
            <person name="Meera S.P."/>
            <person name="Sreeshan A."/>
            <person name="Augustine A."/>
        </authorList>
    </citation>
    <scope>NUCLEOTIDE SEQUENCE</scope>
    <source>
        <tissue evidence="2">Leaf</tissue>
    </source>
</reference>